<dbReference type="EMBL" id="MNCJ02000316">
    <property type="protein sequence ID" value="KAF5820990.1"/>
    <property type="molecule type" value="Genomic_DNA"/>
</dbReference>
<gene>
    <name evidence="1" type="ORF">HanXRQr2_Chr01g0008521</name>
</gene>
<reference evidence="1" key="1">
    <citation type="journal article" date="2017" name="Nature">
        <title>The sunflower genome provides insights into oil metabolism, flowering and Asterid evolution.</title>
        <authorList>
            <person name="Badouin H."/>
            <person name="Gouzy J."/>
            <person name="Grassa C.J."/>
            <person name="Murat F."/>
            <person name="Staton S.E."/>
            <person name="Cottret L."/>
            <person name="Lelandais-Briere C."/>
            <person name="Owens G.L."/>
            <person name="Carrere S."/>
            <person name="Mayjonade B."/>
            <person name="Legrand L."/>
            <person name="Gill N."/>
            <person name="Kane N.C."/>
            <person name="Bowers J.E."/>
            <person name="Hubner S."/>
            <person name="Bellec A."/>
            <person name="Berard A."/>
            <person name="Berges H."/>
            <person name="Blanchet N."/>
            <person name="Boniface M.C."/>
            <person name="Brunel D."/>
            <person name="Catrice O."/>
            <person name="Chaidir N."/>
            <person name="Claudel C."/>
            <person name="Donnadieu C."/>
            <person name="Faraut T."/>
            <person name="Fievet G."/>
            <person name="Helmstetter N."/>
            <person name="King M."/>
            <person name="Knapp S.J."/>
            <person name="Lai Z."/>
            <person name="Le Paslier M.C."/>
            <person name="Lippi Y."/>
            <person name="Lorenzon L."/>
            <person name="Mandel J.R."/>
            <person name="Marage G."/>
            <person name="Marchand G."/>
            <person name="Marquand E."/>
            <person name="Bret-Mestries E."/>
            <person name="Morien E."/>
            <person name="Nambeesan S."/>
            <person name="Nguyen T."/>
            <person name="Pegot-Espagnet P."/>
            <person name="Pouilly N."/>
            <person name="Raftis F."/>
            <person name="Sallet E."/>
            <person name="Schiex T."/>
            <person name="Thomas J."/>
            <person name="Vandecasteele C."/>
            <person name="Vares D."/>
            <person name="Vear F."/>
            <person name="Vautrin S."/>
            <person name="Crespi M."/>
            <person name="Mangin B."/>
            <person name="Burke J.M."/>
            <person name="Salse J."/>
            <person name="Munos S."/>
            <person name="Vincourt P."/>
            <person name="Rieseberg L.H."/>
            <person name="Langlade N.B."/>
        </authorList>
    </citation>
    <scope>NUCLEOTIDE SEQUENCE</scope>
    <source>
        <tissue evidence="1">Leaves</tissue>
    </source>
</reference>
<proteinExistence type="predicted"/>
<dbReference type="Proteomes" id="UP000215914">
    <property type="component" value="Unassembled WGS sequence"/>
</dbReference>
<protein>
    <submittedName>
        <fullName evidence="1">Uncharacterized protein</fullName>
    </submittedName>
</protein>
<reference evidence="1" key="2">
    <citation type="submission" date="2020-06" db="EMBL/GenBank/DDBJ databases">
        <title>Helianthus annuus Genome sequencing and assembly Release 2.</title>
        <authorList>
            <person name="Gouzy J."/>
            <person name="Langlade N."/>
            <person name="Munos S."/>
        </authorList>
    </citation>
    <scope>NUCLEOTIDE SEQUENCE</scope>
    <source>
        <tissue evidence="1">Leaves</tissue>
    </source>
</reference>
<organism evidence="1 2">
    <name type="scientific">Helianthus annuus</name>
    <name type="common">Common sunflower</name>
    <dbReference type="NCBI Taxonomy" id="4232"/>
    <lineage>
        <taxon>Eukaryota</taxon>
        <taxon>Viridiplantae</taxon>
        <taxon>Streptophyta</taxon>
        <taxon>Embryophyta</taxon>
        <taxon>Tracheophyta</taxon>
        <taxon>Spermatophyta</taxon>
        <taxon>Magnoliopsida</taxon>
        <taxon>eudicotyledons</taxon>
        <taxon>Gunneridae</taxon>
        <taxon>Pentapetalae</taxon>
        <taxon>asterids</taxon>
        <taxon>campanulids</taxon>
        <taxon>Asterales</taxon>
        <taxon>Asteraceae</taxon>
        <taxon>Asteroideae</taxon>
        <taxon>Heliantheae alliance</taxon>
        <taxon>Heliantheae</taxon>
        <taxon>Helianthus</taxon>
    </lineage>
</organism>
<evidence type="ECO:0000313" key="1">
    <source>
        <dbReference type="EMBL" id="KAF5820990.1"/>
    </source>
</evidence>
<accession>A0A9K3JUL1</accession>
<dbReference type="AlphaFoldDB" id="A0A9K3JUL1"/>
<dbReference type="Gramene" id="mRNA:HanXRQr2_Chr01g0008521">
    <property type="protein sequence ID" value="CDS:HanXRQr2_Chr01g0008521.1"/>
    <property type="gene ID" value="HanXRQr2_Chr01g0008521"/>
</dbReference>
<comment type="caution">
    <text evidence="1">The sequence shown here is derived from an EMBL/GenBank/DDBJ whole genome shotgun (WGS) entry which is preliminary data.</text>
</comment>
<keyword evidence="2" id="KW-1185">Reference proteome</keyword>
<sequence length="65" mass="7413">MKQHLILSCSSIPTFFKQSSYLYSDSITRARLITRILRTTGMSLRVSNSRFISFHASSTLSLNKL</sequence>
<evidence type="ECO:0000313" key="2">
    <source>
        <dbReference type="Proteomes" id="UP000215914"/>
    </source>
</evidence>
<name>A0A9K3JUL1_HELAN</name>